<proteinExistence type="predicted"/>
<reference evidence="1" key="1">
    <citation type="submission" date="2014-11" db="EMBL/GenBank/DDBJ databases">
        <authorList>
            <person name="Amaro Gonzalez C."/>
        </authorList>
    </citation>
    <scope>NUCLEOTIDE SEQUENCE</scope>
</reference>
<dbReference type="AlphaFoldDB" id="A0A0E9VVH2"/>
<organism evidence="1">
    <name type="scientific">Anguilla anguilla</name>
    <name type="common">European freshwater eel</name>
    <name type="synonym">Muraena anguilla</name>
    <dbReference type="NCBI Taxonomy" id="7936"/>
    <lineage>
        <taxon>Eukaryota</taxon>
        <taxon>Metazoa</taxon>
        <taxon>Chordata</taxon>
        <taxon>Craniata</taxon>
        <taxon>Vertebrata</taxon>
        <taxon>Euteleostomi</taxon>
        <taxon>Actinopterygii</taxon>
        <taxon>Neopterygii</taxon>
        <taxon>Teleostei</taxon>
        <taxon>Anguilliformes</taxon>
        <taxon>Anguillidae</taxon>
        <taxon>Anguilla</taxon>
    </lineage>
</organism>
<sequence length="66" mass="7399">MTSCRERPQDKTTSSAFILYEEKNIFKGGDCIGVEEKIKQSQPNISSTVFNLASRLYSNTGFDFGI</sequence>
<evidence type="ECO:0000313" key="1">
    <source>
        <dbReference type="EMBL" id="JAH82086.1"/>
    </source>
</evidence>
<protein>
    <submittedName>
        <fullName evidence="1">Uncharacterized protein</fullName>
    </submittedName>
</protein>
<dbReference type="EMBL" id="GBXM01026491">
    <property type="protein sequence ID" value="JAH82086.1"/>
    <property type="molecule type" value="Transcribed_RNA"/>
</dbReference>
<name>A0A0E9VVH2_ANGAN</name>
<reference evidence="1" key="2">
    <citation type="journal article" date="2015" name="Fish Shellfish Immunol.">
        <title>Early steps in the European eel (Anguilla anguilla)-Vibrio vulnificus interaction in the gills: Role of the RtxA13 toxin.</title>
        <authorList>
            <person name="Callol A."/>
            <person name="Pajuelo D."/>
            <person name="Ebbesson L."/>
            <person name="Teles M."/>
            <person name="MacKenzie S."/>
            <person name="Amaro C."/>
        </authorList>
    </citation>
    <scope>NUCLEOTIDE SEQUENCE</scope>
</reference>
<accession>A0A0E9VVH2</accession>